<name>A0A640VPW0_9RHOB</name>
<reference evidence="4 5" key="1">
    <citation type="submission" date="2019-12" db="EMBL/GenBank/DDBJ databases">
        <title>Roseobacter cerasinus sp. nov., isolated from seawater around aquaculture.</title>
        <authorList>
            <person name="Muramatsu S."/>
            <person name="Takabe Y."/>
            <person name="Mori K."/>
            <person name="Takaichi S."/>
            <person name="Hanada S."/>
        </authorList>
    </citation>
    <scope>NUCLEOTIDE SEQUENCE [LARGE SCALE GENOMIC DNA]</scope>
    <source>
        <strain evidence="4 5">AI77</strain>
    </source>
</reference>
<keyword evidence="5" id="KW-1185">Reference proteome</keyword>
<dbReference type="Pfam" id="PF00210">
    <property type="entry name" value="Ferritin"/>
    <property type="match status" value="1"/>
</dbReference>
<proteinExistence type="inferred from homology"/>
<evidence type="ECO:0000256" key="1">
    <source>
        <dbReference type="ARBA" id="ARBA00009497"/>
    </source>
</evidence>
<dbReference type="EMBL" id="BLIV01000002">
    <property type="protein sequence ID" value="GFE49490.1"/>
    <property type="molecule type" value="Genomic_DNA"/>
</dbReference>
<sequence length="165" mass="17891">MTSALNVVPETTEISTGVKDAPAMATGLESALADTYRLLFKTHATHWNVEGPLFFSVHNLTEEQYENLFEAADVLAERIRALGQLAPATLSSIVANSVVQDEETPASAGEMCEDLAADHERVAHRLHALIKIAGEHGDPVTEDLATERAAFHEKAAWMLRSIAKS</sequence>
<dbReference type="OrthoDB" id="9797687at2"/>
<dbReference type="InterPro" id="IPR012347">
    <property type="entry name" value="Ferritin-like"/>
</dbReference>
<dbReference type="PIRSF" id="PIRSF005900">
    <property type="entry name" value="Dps"/>
    <property type="match status" value="1"/>
</dbReference>
<comment type="similarity">
    <text evidence="1 2">Belongs to the Dps family.</text>
</comment>
<dbReference type="Gene3D" id="1.20.1260.10">
    <property type="match status" value="1"/>
</dbReference>
<dbReference type="PRINTS" id="PR01346">
    <property type="entry name" value="HELNAPAPROT"/>
</dbReference>
<evidence type="ECO:0000259" key="3">
    <source>
        <dbReference type="Pfam" id="PF00210"/>
    </source>
</evidence>
<gene>
    <name evidence="4" type="ORF">So717_12430</name>
</gene>
<feature type="domain" description="Ferritin/DPS" evidence="3">
    <location>
        <begin position="28"/>
        <end position="162"/>
    </location>
</feature>
<evidence type="ECO:0000313" key="4">
    <source>
        <dbReference type="EMBL" id="GFE49490.1"/>
    </source>
</evidence>
<comment type="caution">
    <text evidence="4">The sequence shown here is derived from an EMBL/GenBank/DDBJ whole genome shotgun (WGS) entry which is preliminary data.</text>
</comment>
<evidence type="ECO:0000256" key="2">
    <source>
        <dbReference type="RuleBase" id="RU003875"/>
    </source>
</evidence>
<dbReference type="InterPro" id="IPR008331">
    <property type="entry name" value="Ferritin_DPS_dom"/>
</dbReference>
<dbReference type="RefSeq" id="WP_159975361.1">
    <property type="nucleotide sequence ID" value="NZ_BLIV01000002.1"/>
</dbReference>
<dbReference type="GO" id="GO:0016722">
    <property type="term" value="F:oxidoreductase activity, acting on metal ions"/>
    <property type="evidence" value="ECO:0007669"/>
    <property type="project" value="InterPro"/>
</dbReference>
<protein>
    <submittedName>
        <fullName evidence="4">DNA starvation/stationary phase protection protein</fullName>
    </submittedName>
</protein>
<dbReference type="PROSITE" id="PS00818">
    <property type="entry name" value="DPS_1"/>
    <property type="match status" value="1"/>
</dbReference>
<dbReference type="Proteomes" id="UP000436522">
    <property type="component" value="Unassembled WGS sequence"/>
</dbReference>
<dbReference type="InterPro" id="IPR009078">
    <property type="entry name" value="Ferritin-like_SF"/>
</dbReference>
<dbReference type="PANTHER" id="PTHR42932:SF3">
    <property type="entry name" value="DNA PROTECTION DURING STARVATION PROTEIN"/>
    <property type="match status" value="1"/>
</dbReference>
<dbReference type="CDD" id="cd01043">
    <property type="entry name" value="DPS"/>
    <property type="match status" value="1"/>
</dbReference>
<organism evidence="4 5">
    <name type="scientific">Roseobacter cerasinus</name>
    <dbReference type="NCBI Taxonomy" id="2602289"/>
    <lineage>
        <taxon>Bacteria</taxon>
        <taxon>Pseudomonadati</taxon>
        <taxon>Pseudomonadota</taxon>
        <taxon>Alphaproteobacteria</taxon>
        <taxon>Rhodobacterales</taxon>
        <taxon>Roseobacteraceae</taxon>
        <taxon>Roseobacter</taxon>
    </lineage>
</organism>
<accession>A0A640VPW0</accession>
<dbReference type="AlphaFoldDB" id="A0A640VPW0"/>
<dbReference type="InterPro" id="IPR002177">
    <property type="entry name" value="DPS_DNA-bd"/>
</dbReference>
<dbReference type="SUPFAM" id="SSF47240">
    <property type="entry name" value="Ferritin-like"/>
    <property type="match status" value="1"/>
</dbReference>
<dbReference type="InterPro" id="IPR023188">
    <property type="entry name" value="DPS_DNA-bd_CS"/>
</dbReference>
<dbReference type="GO" id="GO:0008199">
    <property type="term" value="F:ferric iron binding"/>
    <property type="evidence" value="ECO:0007669"/>
    <property type="project" value="InterPro"/>
</dbReference>
<dbReference type="PANTHER" id="PTHR42932">
    <property type="entry name" value="GENERAL STRESS PROTEIN 20U"/>
    <property type="match status" value="1"/>
</dbReference>
<evidence type="ECO:0000313" key="5">
    <source>
        <dbReference type="Proteomes" id="UP000436522"/>
    </source>
</evidence>